<dbReference type="Proteomes" id="UP001549749">
    <property type="component" value="Unassembled WGS sequence"/>
</dbReference>
<dbReference type="SUPFAM" id="SSF101898">
    <property type="entry name" value="NHL repeat"/>
    <property type="match status" value="1"/>
</dbReference>
<keyword evidence="4" id="KW-1185">Reference proteome</keyword>
<comment type="caution">
    <text evidence="3">The sequence shown here is derived from an EMBL/GenBank/DDBJ whole genome shotgun (WGS) entry which is preliminary data.</text>
</comment>
<dbReference type="InterPro" id="IPR001258">
    <property type="entry name" value="NHL_repeat"/>
</dbReference>
<keyword evidence="1" id="KW-0677">Repeat</keyword>
<evidence type="ECO:0008006" key="5">
    <source>
        <dbReference type="Google" id="ProtNLM"/>
    </source>
</evidence>
<dbReference type="PROSITE" id="PS51125">
    <property type="entry name" value="NHL"/>
    <property type="match status" value="1"/>
</dbReference>
<evidence type="ECO:0000313" key="4">
    <source>
        <dbReference type="Proteomes" id="UP001549749"/>
    </source>
</evidence>
<dbReference type="PANTHER" id="PTHR13833">
    <property type="match status" value="1"/>
</dbReference>
<evidence type="ECO:0000256" key="2">
    <source>
        <dbReference type="PROSITE-ProRule" id="PRU00504"/>
    </source>
</evidence>
<proteinExistence type="predicted"/>
<organism evidence="3 4">
    <name type="scientific">Chitinophaga defluvii</name>
    <dbReference type="NCBI Taxonomy" id="3163343"/>
    <lineage>
        <taxon>Bacteria</taxon>
        <taxon>Pseudomonadati</taxon>
        <taxon>Bacteroidota</taxon>
        <taxon>Chitinophagia</taxon>
        <taxon>Chitinophagales</taxon>
        <taxon>Chitinophagaceae</taxon>
        <taxon>Chitinophaga</taxon>
    </lineage>
</organism>
<protein>
    <recommendedName>
        <fullName evidence="5">DNA-binding beta-propeller fold protein YncE</fullName>
    </recommendedName>
</protein>
<sequence>MNTKCNVKRSAFIVSLLSIVFAVITGCHKLETKLLMAGKEMPHAGALLTGAGNDMPIGIYVAPPFNYTLDVQYQYIRDANIDIIQDIAGWIAPVDKLTMLDMAANHGLKMVVADDRINGTNADITALVNDYVNHPALAGYYVRDEPVVSQLQDAANRYQKLLTLDNNHDPHVNLLPSYATGALGSINYEQDYIEAWIQKVEPANLRYLSLDNYPFLSNGTFREVPYFNDLDVLRRVGLKYHIKTSAYLQSIGSSIGLRRPDANELRYSAYTHLAYGVKRPVWFTYWTPTGGSETYTNAIVDASGNKTDLYVPFQALNFEMKQLGKTLVGLDAIKVYHSGTAIPAGTVRPPANFVWQPQNASQAMIISQLTDPVSGKEYIMVVNKSFTSNNTFAFTIASTVANVKVVSKVTSLEEATNFVLATHTMSDTFLPGEGKLYALEKAPFTTMVSTLAGAGIAGFNDGQGTAAKFNFTTNTGMATDANGNIYVADVNNHCIRKITPAGLVSTLAGNPGVAGKTDGTGTAALFDHPSAVAVDANNNVFVADTWNWGIRKITPAGVVTTVITWVLPFPQGITVDKNNGKLYAVSALPAVSQNKLYEVSPAGVMTTRTLSVPVLSGGIAMDSQGNLVIADNGSSSIYKVNTSTWVVTPVAGLSGQTGQTDGVGSAARFEHPWGVAVDASDNIYVAGCGHLFDAPTIADSASSIRRIEAGTNKVTTIAGLSQGYVDGAGNLARFTVPTGIALGSGGAIYVLDRFNQRIRKVLPQ</sequence>
<dbReference type="EMBL" id="JBEXAC010000001">
    <property type="protein sequence ID" value="MET6996460.1"/>
    <property type="molecule type" value="Genomic_DNA"/>
</dbReference>
<dbReference type="Gene3D" id="2.120.10.30">
    <property type="entry name" value="TolB, C-terminal domain"/>
    <property type="match status" value="4"/>
</dbReference>
<dbReference type="RefSeq" id="WP_354659102.1">
    <property type="nucleotide sequence ID" value="NZ_JBEXAC010000001.1"/>
</dbReference>
<evidence type="ECO:0000313" key="3">
    <source>
        <dbReference type="EMBL" id="MET6996460.1"/>
    </source>
</evidence>
<gene>
    <name evidence="3" type="ORF">ABR189_03745</name>
</gene>
<accession>A0ABV2T1F9</accession>
<dbReference type="Pfam" id="PF01436">
    <property type="entry name" value="NHL"/>
    <property type="match status" value="1"/>
</dbReference>
<dbReference type="PANTHER" id="PTHR13833:SF71">
    <property type="entry name" value="NHL DOMAIN-CONTAINING PROTEIN"/>
    <property type="match status" value="1"/>
</dbReference>
<dbReference type="Gene3D" id="3.20.20.80">
    <property type="entry name" value="Glycosidases"/>
    <property type="match status" value="1"/>
</dbReference>
<evidence type="ECO:0000256" key="1">
    <source>
        <dbReference type="ARBA" id="ARBA00022737"/>
    </source>
</evidence>
<dbReference type="InterPro" id="IPR011042">
    <property type="entry name" value="6-blade_b-propeller_TolB-like"/>
</dbReference>
<name>A0ABV2T1F9_9BACT</name>
<reference evidence="3 4" key="1">
    <citation type="submission" date="2024-06" db="EMBL/GenBank/DDBJ databases">
        <title>Chitinophaga defluvii sp. nov., isolated from municipal sewage.</title>
        <authorList>
            <person name="Zhang L."/>
        </authorList>
    </citation>
    <scope>NUCLEOTIDE SEQUENCE [LARGE SCALE GENOMIC DNA]</scope>
    <source>
        <strain evidence="3 4">H8</strain>
    </source>
</reference>
<dbReference type="PROSITE" id="PS51257">
    <property type="entry name" value="PROKAR_LIPOPROTEIN"/>
    <property type="match status" value="1"/>
</dbReference>
<feature type="repeat" description="NHL" evidence="2">
    <location>
        <begin position="475"/>
        <end position="501"/>
    </location>
</feature>